<reference evidence="4 5" key="1">
    <citation type="submission" date="2024-04" db="EMBL/GenBank/DDBJ databases">
        <authorList>
            <person name="Fracassetti M."/>
        </authorList>
    </citation>
    <scope>NUCLEOTIDE SEQUENCE [LARGE SCALE GENOMIC DNA]</scope>
</reference>
<dbReference type="InterPro" id="IPR004883">
    <property type="entry name" value="LOB"/>
</dbReference>
<feature type="domain" description="LOB" evidence="3">
    <location>
        <begin position="1"/>
        <end position="60"/>
    </location>
</feature>
<protein>
    <recommendedName>
        <fullName evidence="3">LOB domain-containing protein</fullName>
    </recommendedName>
</protein>
<comment type="similarity">
    <text evidence="1">Belongs to the LOB domain-containing protein family.</text>
</comment>
<evidence type="ECO:0000313" key="5">
    <source>
        <dbReference type="Proteomes" id="UP001497516"/>
    </source>
</evidence>
<feature type="region of interest" description="Disordered" evidence="2">
    <location>
        <begin position="83"/>
        <end position="123"/>
    </location>
</feature>
<keyword evidence="5" id="KW-1185">Reference proteome</keyword>
<proteinExistence type="inferred from homology"/>
<feature type="compositionally biased region" description="Polar residues" evidence="2">
    <location>
        <begin position="114"/>
        <end position="123"/>
    </location>
</feature>
<dbReference type="Pfam" id="PF03195">
    <property type="entry name" value="LOB"/>
    <property type="match status" value="1"/>
</dbReference>
<evidence type="ECO:0000259" key="3">
    <source>
        <dbReference type="PROSITE" id="PS50891"/>
    </source>
</evidence>
<dbReference type="AlphaFoldDB" id="A0AAV2E3W1"/>
<name>A0AAV2E3W1_9ROSI</name>
<dbReference type="PANTHER" id="PTHR31529:SF4">
    <property type="entry name" value="LOB DOMAIN-CONTAINING PROTEIN 30"/>
    <property type="match status" value="1"/>
</dbReference>
<dbReference type="GO" id="GO:0005634">
    <property type="term" value="C:nucleus"/>
    <property type="evidence" value="ECO:0007669"/>
    <property type="project" value="TreeGrafter"/>
</dbReference>
<dbReference type="PANTHER" id="PTHR31529">
    <property type="entry name" value="LOB DOMAIN CONTAINING PROTEIN"/>
    <property type="match status" value="1"/>
</dbReference>
<evidence type="ECO:0000313" key="4">
    <source>
        <dbReference type="EMBL" id="CAL1380561.1"/>
    </source>
</evidence>
<dbReference type="EMBL" id="OZ034817">
    <property type="protein sequence ID" value="CAL1380561.1"/>
    <property type="molecule type" value="Genomic_DNA"/>
</dbReference>
<dbReference type="Proteomes" id="UP001497516">
    <property type="component" value="Chromosome 4"/>
</dbReference>
<evidence type="ECO:0000256" key="1">
    <source>
        <dbReference type="ARBA" id="ARBA00005474"/>
    </source>
</evidence>
<dbReference type="GO" id="GO:0045893">
    <property type="term" value="P:positive regulation of DNA-templated transcription"/>
    <property type="evidence" value="ECO:0007669"/>
    <property type="project" value="TreeGrafter"/>
</dbReference>
<organism evidence="4 5">
    <name type="scientific">Linum trigynum</name>
    <dbReference type="NCBI Taxonomy" id="586398"/>
    <lineage>
        <taxon>Eukaryota</taxon>
        <taxon>Viridiplantae</taxon>
        <taxon>Streptophyta</taxon>
        <taxon>Embryophyta</taxon>
        <taxon>Tracheophyta</taxon>
        <taxon>Spermatophyta</taxon>
        <taxon>Magnoliopsida</taxon>
        <taxon>eudicotyledons</taxon>
        <taxon>Gunneridae</taxon>
        <taxon>Pentapetalae</taxon>
        <taxon>rosids</taxon>
        <taxon>fabids</taxon>
        <taxon>Malpighiales</taxon>
        <taxon>Linaceae</taxon>
        <taxon>Linum</taxon>
    </lineage>
</organism>
<gene>
    <name evidence="4" type="ORF">LTRI10_LOCUS21996</name>
</gene>
<evidence type="ECO:0000256" key="2">
    <source>
        <dbReference type="SAM" id="MobiDB-lite"/>
    </source>
</evidence>
<dbReference type="GO" id="GO:0009755">
    <property type="term" value="P:hormone-mediated signaling pathway"/>
    <property type="evidence" value="ECO:0007669"/>
    <property type="project" value="TreeGrafter"/>
</dbReference>
<feature type="compositionally biased region" description="Polar residues" evidence="2">
    <location>
        <begin position="83"/>
        <end position="94"/>
    </location>
</feature>
<accession>A0AAV2E3W1</accession>
<sequence length="123" mass="13848">MAKLLSEFPITHREEVVNFLAYEADARLQDPIYGCLSRILFLQHQLKQLHMDLEAAKKDLIKYMGPQAHHHQAIIINNTTNNSVFQQQQQNGNNMIHMHDGDSHGGGSSSPSSAEQQQRSTGL</sequence>
<dbReference type="PROSITE" id="PS50891">
    <property type="entry name" value="LOB"/>
    <property type="match status" value="1"/>
</dbReference>